<accession>A0A4D6L4S1</accession>
<feature type="region of interest" description="Disordered" evidence="1">
    <location>
        <begin position="75"/>
        <end position="96"/>
    </location>
</feature>
<evidence type="ECO:0000313" key="2">
    <source>
        <dbReference type="EMBL" id="QCD83511.1"/>
    </source>
</evidence>
<dbReference type="Proteomes" id="UP000501690">
    <property type="component" value="Linkage Group LG2"/>
</dbReference>
<dbReference type="EMBL" id="CP039346">
    <property type="protein sequence ID" value="QCD83511.1"/>
    <property type="molecule type" value="Genomic_DNA"/>
</dbReference>
<keyword evidence="3" id="KW-1185">Reference proteome</keyword>
<dbReference type="AlphaFoldDB" id="A0A4D6L4S1"/>
<organism evidence="2 3">
    <name type="scientific">Vigna unguiculata</name>
    <name type="common">Cowpea</name>
    <dbReference type="NCBI Taxonomy" id="3917"/>
    <lineage>
        <taxon>Eukaryota</taxon>
        <taxon>Viridiplantae</taxon>
        <taxon>Streptophyta</taxon>
        <taxon>Embryophyta</taxon>
        <taxon>Tracheophyta</taxon>
        <taxon>Spermatophyta</taxon>
        <taxon>Magnoliopsida</taxon>
        <taxon>eudicotyledons</taxon>
        <taxon>Gunneridae</taxon>
        <taxon>Pentapetalae</taxon>
        <taxon>rosids</taxon>
        <taxon>fabids</taxon>
        <taxon>Fabales</taxon>
        <taxon>Fabaceae</taxon>
        <taxon>Papilionoideae</taxon>
        <taxon>50 kb inversion clade</taxon>
        <taxon>NPAAA clade</taxon>
        <taxon>indigoferoid/millettioid clade</taxon>
        <taxon>Phaseoleae</taxon>
        <taxon>Vigna</taxon>
    </lineage>
</organism>
<gene>
    <name evidence="2" type="ORF">DEO72_LG2g3856</name>
</gene>
<name>A0A4D6L4S1_VIGUN</name>
<evidence type="ECO:0000256" key="1">
    <source>
        <dbReference type="SAM" id="MobiDB-lite"/>
    </source>
</evidence>
<proteinExistence type="predicted"/>
<protein>
    <submittedName>
        <fullName evidence="2">Uncharacterized protein</fullName>
    </submittedName>
</protein>
<sequence>MTILHTVVAANLTGYRTCNLHYRTRHSNVQHRNSALHLFVHADEREPTFQQPPAETSAHKPAVQQRASAPAIIASAPATIRGEEKPPPSRRSHQQPRISILHHQRAGFNLHLLHLAVHREHTAARNRPAPFPQPPPQIERDERFHLASPRTCTAKHFAGAPTSPATPSVHAPILAGKEDLAEKRQQSPSLHLRSQSVRETLILERESALPRVSI</sequence>
<reference evidence="2 3" key="1">
    <citation type="submission" date="2019-04" db="EMBL/GenBank/DDBJ databases">
        <title>An improved genome assembly and genetic linkage map for asparagus bean, Vigna unguiculata ssp. sesquipedialis.</title>
        <authorList>
            <person name="Xia Q."/>
            <person name="Zhang R."/>
            <person name="Dong Y."/>
        </authorList>
    </citation>
    <scope>NUCLEOTIDE SEQUENCE [LARGE SCALE GENOMIC DNA]</scope>
    <source>
        <tissue evidence="2">Leaf</tissue>
    </source>
</reference>
<evidence type="ECO:0000313" key="3">
    <source>
        <dbReference type="Proteomes" id="UP000501690"/>
    </source>
</evidence>